<keyword evidence="3" id="KW-1185">Reference proteome</keyword>
<evidence type="ECO:0000313" key="3">
    <source>
        <dbReference type="Proteomes" id="UP000678293"/>
    </source>
</evidence>
<feature type="region of interest" description="Disordered" evidence="1">
    <location>
        <begin position="1"/>
        <end position="29"/>
    </location>
</feature>
<sequence length="308" mass="34452">MAYTRSRVRRTSRRKGAKRPRRSYAKKRTYRKRGGYTMSKKSLLNLTARKKRDTMMPLTNTTPTGAGNASVLADATYVNGVSGGEYLWCPTGRAPSIKTGPAGSVVNQATRTATTCFMRGVKETLKISTSSNIPWFHRRICFCSKDTTFRYYQASDTPQNTATPVVQNPVRGYVRGWINQQVNNAGNTTSAWEALIFKGTYAVDWDNLSTALVDTARIDVKFDKTTVIRSDNERGTVITRNYWHGMNKNLVYDDDEIADVTSGAVFSVDDKRGMGDYYVYDIFIPGTGGVAGDLLKVDSTTTLYWHEK</sequence>
<gene>
    <name evidence="2" type="primary">cp</name>
</gene>
<dbReference type="GeneID" id="80536277"/>
<proteinExistence type="predicted"/>
<protein>
    <submittedName>
        <fullName evidence="2">Capsid protein</fullName>
    </submittedName>
</protein>
<organism evidence="2 3">
    <name type="scientific">Blackfly genomovirus 2</name>
    <dbReference type="NCBI Taxonomy" id="2586201"/>
    <lineage>
        <taxon>Viruses</taxon>
        <taxon>Monodnaviria</taxon>
        <taxon>Shotokuvirae</taxon>
        <taxon>Cressdnaviricota</taxon>
        <taxon>Repensiviricetes</taxon>
        <taxon>Geplafuvirales</taxon>
        <taxon>Genomoviridae</taxon>
        <taxon>Gemycircularvirus</taxon>
        <taxon>Gemycircularvirus austro1</taxon>
    </lineage>
</organism>
<evidence type="ECO:0000256" key="1">
    <source>
        <dbReference type="SAM" id="MobiDB-lite"/>
    </source>
</evidence>
<dbReference type="EMBL" id="MK433234">
    <property type="protein sequence ID" value="QCX35060.1"/>
    <property type="molecule type" value="Genomic_DNA"/>
</dbReference>
<name>A0A4Y5QL28_9VIRU</name>
<reference evidence="2" key="1">
    <citation type="submission" date="2019-01" db="EMBL/GenBank/DDBJ databases">
        <title>Unraveling the ssDNA virome of the New Zealand blackfly.</title>
        <authorList>
            <person name="Kraberger S."/>
            <person name="Waits K."/>
            <person name="Fontenele R."/>
            <person name="Walters M."/>
            <person name="Varsani A."/>
        </authorList>
    </citation>
    <scope>NUCLEOTIDE SEQUENCE</scope>
    <source>
        <strain evidence="2">SF02_631</strain>
    </source>
</reference>
<dbReference type="KEGG" id="vg:80536277"/>
<evidence type="ECO:0000313" key="2">
    <source>
        <dbReference type="EMBL" id="QCX35060.1"/>
    </source>
</evidence>
<accession>A0A4Y5QL28</accession>
<dbReference type="RefSeq" id="YP_010798183.1">
    <property type="nucleotide sequence ID" value="NC_076350.1"/>
</dbReference>
<dbReference type="Proteomes" id="UP000678293">
    <property type="component" value="Segment"/>
</dbReference>